<organism evidence="2 3">
    <name type="scientific">Rugamonas rivuli</name>
    <dbReference type="NCBI Taxonomy" id="2743358"/>
    <lineage>
        <taxon>Bacteria</taxon>
        <taxon>Pseudomonadati</taxon>
        <taxon>Pseudomonadota</taxon>
        <taxon>Betaproteobacteria</taxon>
        <taxon>Burkholderiales</taxon>
        <taxon>Oxalobacteraceae</taxon>
        <taxon>Telluria group</taxon>
        <taxon>Rugamonas</taxon>
    </lineage>
</organism>
<evidence type="ECO:0000313" key="3">
    <source>
        <dbReference type="Proteomes" id="UP000444318"/>
    </source>
</evidence>
<accession>A0A843SAY2</accession>
<name>A0A843SAY2_9BURK</name>
<dbReference type="Proteomes" id="UP000444318">
    <property type="component" value="Unassembled WGS sequence"/>
</dbReference>
<proteinExistence type="predicted"/>
<sequence length="114" mass="11957">MAWEADMVTAVGAVGAGGASGGNSAIEVLQRRMGDLMKKLREATQDRSPGAKERLKLLQIQIQALQTQIEQLQSAAAQKAALEQLKHQQELSAAAARKAKSSDATVGSVVDTTA</sequence>
<reference evidence="2 3" key="1">
    <citation type="submission" date="2019-10" db="EMBL/GenBank/DDBJ databases">
        <title>Two novel species isolated from a subtropical stream in China.</title>
        <authorList>
            <person name="Lu H."/>
        </authorList>
    </citation>
    <scope>NUCLEOTIDE SEQUENCE [LARGE SCALE GENOMIC DNA]</scope>
    <source>
        <strain evidence="2 3">FT103W</strain>
    </source>
</reference>
<dbReference type="InterPro" id="IPR025577">
    <property type="entry name" value="FlxA"/>
</dbReference>
<keyword evidence="3" id="KW-1185">Reference proteome</keyword>
<evidence type="ECO:0000256" key="1">
    <source>
        <dbReference type="SAM" id="Coils"/>
    </source>
</evidence>
<feature type="coiled-coil region" evidence="1">
    <location>
        <begin position="26"/>
        <end position="85"/>
    </location>
</feature>
<evidence type="ECO:0008006" key="4">
    <source>
        <dbReference type="Google" id="ProtNLM"/>
    </source>
</evidence>
<dbReference type="AlphaFoldDB" id="A0A843SAY2"/>
<dbReference type="EMBL" id="WHUF01000005">
    <property type="protein sequence ID" value="MQA21645.1"/>
    <property type="molecule type" value="Genomic_DNA"/>
</dbReference>
<comment type="caution">
    <text evidence="2">The sequence shown here is derived from an EMBL/GenBank/DDBJ whole genome shotgun (WGS) entry which is preliminary data.</text>
</comment>
<dbReference type="Pfam" id="PF14282">
    <property type="entry name" value="FlxA"/>
    <property type="match status" value="1"/>
</dbReference>
<gene>
    <name evidence="2" type="ORF">GEV01_19190</name>
</gene>
<evidence type="ECO:0000313" key="2">
    <source>
        <dbReference type="EMBL" id="MQA21645.1"/>
    </source>
</evidence>
<keyword evidence="1" id="KW-0175">Coiled coil</keyword>
<protein>
    <recommendedName>
        <fullName evidence="4">FlxA-like protein</fullName>
    </recommendedName>
</protein>